<reference evidence="2 3" key="1">
    <citation type="submission" date="2019-07" db="EMBL/GenBank/DDBJ databases">
        <title>Genomic Encyclopedia of Archaeal and Bacterial Type Strains, Phase II (KMG-II): from individual species to whole genera.</title>
        <authorList>
            <person name="Goeker M."/>
        </authorList>
    </citation>
    <scope>NUCLEOTIDE SEQUENCE [LARGE SCALE GENOMIC DNA]</scope>
    <source>
        <strain evidence="2 3">DSM 17527</strain>
    </source>
</reference>
<dbReference type="OrthoDB" id="1112074at2"/>
<dbReference type="GO" id="GO:0016740">
    <property type="term" value="F:transferase activity"/>
    <property type="evidence" value="ECO:0007669"/>
    <property type="project" value="UniProtKB-KW"/>
</dbReference>
<keyword evidence="1" id="KW-0812">Transmembrane</keyword>
<keyword evidence="1" id="KW-1133">Transmembrane helix</keyword>
<dbReference type="EMBL" id="VNHU01000003">
    <property type="protein sequence ID" value="TYP75148.1"/>
    <property type="molecule type" value="Genomic_DNA"/>
</dbReference>
<accession>A0A5S5C955</accession>
<dbReference type="Pfam" id="PF14897">
    <property type="entry name" value="EpsG"/>
    <property type="match status" value="1"/>
</dbReference>
<feature type="transmembrane region" description="Helical" evidence="1">
    <location>
        <begin position="134"/>
        <end position="156"/>
    </location>
</feature>
<organism evidence="2 3">
    <name type="scientific">Aquimarina intermedia</name>
    <dbReference type="NCBI Taxonomy" id="350814"/>
    <lineage>
        <taxon>Bacteria</taxon>
        <taxon>Pseudomonadati</taxon>
        <taxon>Bacteroidota</taxon>
        <taxon>Flavobacteriia</taxon>
        <taxon>Flavobacteriales</taxon>
        <taxon>Flavobacteriaceae</taxon>
        <taxon>Aquimarina</taxon>
    </lineage>
</organism>
<evidence type="ECO:0000313" key="2">
    <source>
        <dbReference type="EMBL" id="TYP75148.1"/>
    </source>
</evidence>
<feature type="transmembrane region" description="Helical" evidence="1">
    <location>
        <begin position="342"/>
        <end position="362"/>
    </location>
</feature>
<evidence type="ECO:0000256" key="1">
    <source>
        <dbReference type="SAM" id="Phobius"/>
    </source>
</evidence>
<feature type="transmembrane region" description="Helical" evidence="1">
    <location>
        <begin position="176"/>
        <end position="198"/>
    </location>
</feature>
<name>A0A5S5C955_9FLAO</name>
<comment type="caution">
    <text evidence="2">The sequence shown here is derived from an EMBL/GenBank/DDBJ whole genome shotgun (WGS) entry which is preliminary data.</text>
</comment>
<dbReference type="RefSeq" id="WP_148782145.1">
    <property type="nucleotide sequence ID" value="NZ_VNHU01000003.1"/>
</dbReference>
<evidence type="ECO:0000313" key="3">
    <source>
        <dbReference type="Proteomes" id="UP000324376"/>
    </source>
</evidence>
<feature type="transmembrane region" description="Helical" evidence="1">
    <location>
        <begin position="13"/>
        <end position="34"/>
    </location>
</feature>
<feature type="transmembrane region" description="Helical" evidence="1">
    <location>
        <begin position="104"/>
        <end position="122"/>
    </location>
</feature>
<keyword evidence="2" id="KW-0808">Transferase</keyword>
<dbReference type="AlphaFoldDB" id="A0A5S5C955"/>
<dbReference type="InterPro" id="IPR049458">
    <property type="entry name" value="EpsG-like"/>
</dbReference>
<feature type="transmembrane region" description="Helical" evidence="1">
    <location>
        <begin position="313"/>
        <end position="330"/>
    </location>
</feature>
<feature type="transmembrane region" description="Helical" evidence="1">
    <location>
        <begin position="262"/>
        <end position="278"/>
    </location>
</feature>
<gene>
    <name evidence="2" type="ORF">BD809_103212</name>
</gene>
<feature type="transmembrane region" description="Helical" evidence="1">
    <location>
        <begin position="210"/>
        <end position="229"/>
    </location>
</feature>
<proteinExistence type="predicted"/>
<sequence>MIDFVPLEYYFSLYINLMLLVVVLTLLHSVLMRVDDTVNLRYTQITGYILLFFSIFYIGLRPVSGAYFIDMITYARYFEYYAIGGEVVVEKDAFFHFFMKFTSGFLPVHGFFLLCAAMYIYPMYRISKVLFKEYWYYSFLMLIVSFSFWPYGVNGIRNGIATSVFLLAITYHDRKFIMFSLFALCSLFHQTLLLPILAYSLTIFYNKPKYYIVGWLVAIPLSLAFGGMWETLFTSLGFADDRLENYLTSTELEGQTSFRFDFLFYSAFAVFTGWYFIFKKGFKDSLYIQLFNTYLVANAFWILVIRANFSNRFAYLSWFLMAIIIIYPFLKKHFFIKHHVIIGRVVLFYFAFTYLMYFVYYAGK</sequence>
<keyword evidence="3" id="KW-1185">Reference proteome</keyword>
<feature type="transmembrane region" description="Helical" evidence="1">
    <location>
        <begin position="46"/>
        <end position="69"/>
    </location>
</feature>
<keyword evidence="1" id="KW-0472">Membrane</keyword>
<protein>
    <submittedName>
        <fullName evidence="2">EpsG-like putative glucosyltransferase</fullName>
    </submittedName>
</protein>
<dbReference type="Proteomes" id="UP000324376">
    <property type="component" value="Unassembled WGS sequence"/>
</dbReference>